<reference evidence="2 3" key="1">
    <citation type="submission" date="2017-09" db="EMBL/GenBank/DDBJ databases">
        <title>Sequencing the genomes of two abundant thermophiles in Great Basin hot springs: Thermocrinis jamiesonii and novel Chloroflexi Thermoflexus hugenholtzii.</title>
        <authorList>
            <person name="Hedlund B."/>
        </authorList>
    </citation>
    <scope>NUCLEOTIDE SEQUENCE [LARGE SCALE GENOMIC DNA]</scope>
    <source>
        <strain evidence="2 3">G233</strain>
    </source>
</reference>
<proteinExistence type="predicted"/>
<dbReference type="InterPro" id="IPR003673">
    <property type="entry name" value="CoA-Trfase_fam_III"/>
</dbReference>
<dbReference type="InterPro" id="IPR050483">
    <property type="entry name" value="CoA-transferase_III_domain"/>
</dbReference>
<dbReference type="PANTHER" id="PTHR48207:SF3">
    <property type="entry name" value="SUCCINATE--HYDROXYMETHYLGLUTARATE COA-TRANSFERASE"/>
    <property type="match status" value="1"/>
</dbReference>
<keyword evidence="3" id="KW-1185">Reference proteome</keyword>
<dbReference type="PANTHER" id="PTHR48207">
    <property type="entry name" value="SUCCINATE--HYDROXYMETHYLGLUTARATE COA-TRANSFERASE"/>
    <property type="match status" value="1"/>
</dbReference>
<name>A0A2A9HEX7_TEPT2</name>
<dbReference type="Gene3D" id="3.40.50.10540">
    <property type="entry name" value="Crotonobetainyl-coa:carnitine coa-transferase, domain 1"/>
    <property type="match status" value="1"/>
</dbReference>
<dbReference type="Pfam" id="PF02515">
    <property type="entry name" value="CoA_transf_3"/>
    <property type="match status" value="1"/>
</dbReference>
<dbReference type="SUPFAM" id="SSF89796">
    <property type="entry name" value="CoA-transferase family III (CaiB/BaiF)"/>
    <property type="match status" value="1"/>
</dbReference>
<evidence type="ECO:0000313" key="3">
    <source>
        <dbReference type="Proteomes" id="UP000223071"/>
    </source>
</evidence>
<dbReference type="Proteomes" id="UP000223071">
    <property type="component" value="Unassembled WGS sequence"/>
</dbReference>
<accession>A0A2A9HEX7</accession>
<dbReference type="Gene3D" id="3.30.1540.10">
    <property type="entry name" value="formyl-coa transferase, domain 3"/>
    <property type="match status" value="1"/>
</dbReference>
<gene>
    <name evidence="2" type="ORF">A9A59_1109</name>
</gene>
<sequence>MRGPLEGIRVLDFTWALAGPFATMQLADLGAEVVKVEHPGTHEKERGFGPYYHGISTFFFSPNRGKKGIAIDLKTEEGKELVRRLAAEADVLTENFRPGTMDRLGLGYEALREVNPRLIYAALSGFGQTGPYSSMAAVDAVAQAMGGTMSLNGYRDGPPLRVGVSIGDMVGGLYLALGILAALRAREITGEGQLLDVALMEAQMALCENAIVRHSAFGEHPTRQGSRHPLLAPFGPFETKDGWIVIANVKEWELFCAIIGRDDMALDERFLTNRARLENVDALEAELTRTLKEKTTDEWFAIIEPANVCAVGKVNTIADLFDDPHVAARGMLVDIPLPYGLPGTLKLPNSPIHLSKTPPVVGRPMPEHGGDTDDVLGRWLGLTEGEIAALREAGVVK</sequence>
<dbReference type="GO" id="GO:0008410">
    <property type="term" value="F:CoA-transferase activity"/>
    <property type="evidence" value="ECO:0007669"/>
    <property type="project" value="TreeGrafter"/>
</dbReference>
<evidence type="ECO:0000313" key="2">
    <source>
        <dbReference type="EMBL" id="PFG73903.1"/>
    </source>
</evidence>
<dbReference type="RefSeq" id="WP_098503334.1">
    <property type="nucleotide sequence ID" value="NZ_PDJQ01000001.1"/>
</dbReference>
<dbReference type="InterPro" id="IPR044855">
    <property type="entry name" value="CoA-Trfase_III_dom3_sf"/>
</dbReference>
<dbReference type="InterPro" id="IPR023606">
    <property type="entry name" value="CoA-Trfase_III_dom_1_sf"/>
</dbReference>
<protein>
    <submittedName>
        <fullName evidence="2">CoA:oxalate CoA-transferase</fullName>
    </submittedName>
</protein>
<dbReference type="EMBL" id="PDJQ01000001">
    <property type="protein sequence ID" value="PFG73903.1"/>
    <property type="molecule type" value="Genomic_DNA"/>
</dbReference>
<organism evidence="2 3">
    <name type="scientific">Tepidiforma thermophila (strain KCTC 52669 / CGMCC 1.13589 / G233)</name>
    <dbReference type="NCBI Taxonomy" id="2761530"/>
    <lineage>
        <taxon>Bacteria</taxon>
        <taxon>Bacillati</taxon>
        <taxon>Chloroflexota</taxon>
        <taxon>Tepidiformia</taxon>
        <taxon>Tepidiformales</taxon>
        <taxon>Tepidiformaceae</taxon>
        <taxon>Tepidiforma</taxon>
    </lineage>
</organism>
<keyword evidence="1 2" id="KW-0808">Transferase</keyword>
<evidence type="ECO:0000256" key="1">
    <source>
        <dbReference type="ARBA" id="ARBA00022679"/>
    </source>
</evidence>
<comment type="caution">
    <text evidence="2">The sequence shown here is derived from an EMBL/GenBank/DDBJ whole genome shotgun (WGS) entry which is preliminary data.</text>
</comment>
<dbReference type="AlphaFoldDB" id="A0A2A9HEX7"/>